<keyword evidence="1" id="KW-0479">Metal-binding</keyword>
<dbReference type="InterPro" id="IPR001841">
    <property type="entry name" value="Znf_RING"/>
</dbReference>
<dbReference type="SMART" id="SM00184">
    <property type="entry name" value="RING"/>
    <property type="match status" value="1"/>
</dbReference>
<evidence type="ECO:0000313" key="9">
    <source>
        <dbReference type="RefSeq" id="XP_010241547.1"/>
    </source>
</evidence>
<dbReference type="AlphaFoldDB" id="A0A1U7Z2R6"/>
<dbReference type="eggNOG" id="KOG0804">
    <property type="taxonomic scope" value="Eukaryota"/>
</dbReference>
<dbReference type="Gene3D" id="3.30.40.10">
    <property type="entry name" value="Zinc/RING finger domain, C3HC4 (zinc finger)"/>
    <property type="match status" value="1"/>
</dbReference>
<dbReference type="GO" id="GO:0008270">
    <property type="term" value="F:zinc ion binding"/>
    <property type="evidence" value="ECO:0007669"/>
    <property type="project" value="UniProtKB-KW"/>
</dbReference>
<dbReference type="InterPro" id="IPR013083">
    <property type="entry name" value="Znf_RING/FYVE/PHD"/>
</dbReference>
<dbReference type="KEGG" id="nnu:104586114"/>
<accession>A0A1U7Z2R6</accession>
<dbReference type="Pfam" id="PF07576">
    <property type="entry name" value="BRAP2"/>
    <property type="match status" value="1"/>
</dbReference>
<evidence type="ECO:0000256" key="5">
    <source>
        <dbReference type="SAM" id="MobiDB-lite"/>
    </source>
</evidence>
<keyword evidence="8" id="KW-1185">Reference proteome</keyword>
<dbReference type="GO" id="GO:0061630">
    <property type="term" value="F:ubiquitin protein ligase activity"/>
    <property type="evidence" value="ECO:0000318"/>
    <property type="project" value="GO_Central"/>
</dbReference>
<evidence type="ECO:0000256" key="4">
    <source>
        <dbReference type="PROSITE-ProRule" id="PRU00502"/>
    </source>
</evidence>
<dbReference type="GO" id="GO:0016567">
    <property type="term" value="P:protein ubiquitination"/>
    <property type="evidence" value="ECO:0000318"/>
    <property type="project" value="GO_Central"/>
</dbReference>
<dbReference type="PANTHER" id="PTHR24007:SF10">
    <property type="entry name" value="BRAP2 RING ZNF UBP DOMAIN-CONTAINING PROTEIN 1"/>
    <property type="match status" value="1"/>
</dbReference>
<dbReference type="RefSeq" id="XP_010241547.1">
    <property type="nucleotide sequence ID" value="XM_010243245.2"/>
</dbReference>
<feature type="domain" description="RING-type" evidence="6">
    <location>
        <begin position="172"/>
        <end position="212"/>
    </location>
</feature>
<dbReference type="OMA" id="YIEHASD"/>
<dbReference type="PROSITE" id="PS50271">
    <property type="entry name" value="ZF_UBP"/>
    <property type="match status" value="1"/>
</dbReference>
<dbReference type="CDD" id="cd12437">
    <property type="entry name" value="RRM_BRAP2_like"/>
    <property type="match status" value="1"/>
</dbReference>
<feature type="domain" description="UBP-type" evidence="7">
    <location>
        <begin position="206"/>
        <end position="299"/>
    </location>
</feature>
<dbReference type="GO" id="GO:0007265">
    <property type="term" value="P:Ras protein signal transduction"/>
    <property type="evidence" value="ECO:0000318"/>
    <property type="project" value="GO_Central"/>
</dbReference>
<dbReference type="SMART" id="SM00290">
    <property type="entry name" value="ZnF_UBP"/>
    <property type="match status" value="1"/>
</dbReference>
<dbReference type="GeneID" id="104586114"/>
<organism evidence="8 9">
    <name type="scientific">Nelumbo nucifera</name>
    <name type="common">Sacred lotus</name>
    <dbReference type="NCBI Taxonomy" id="4432"/>
    <lineage>
        <taxon>Eukaryota</taxon>
        <taxon>Viridiplantae</taxon>
        <taxon>Streptophyta</taxon>
        <taxon>Embryophyta</taxon>
        <taxon>Tracheophyta</taxon>
        <taxon>Spermatophyta</taxon>
        <taxon>Magnoliopsida</taxon>
        <taxon>Proteales</taxon>
        <taxon>Nelumbonaceae</taxon>
        <taxon>Nelumbo</taxon>
    </lineage>
</organism>
<dbReference type="SUPFAM" id="SSF57850">
    <property type="entry name" value="RING/U-box"/>
    <property type="match status" value="1"/>
</dbReference>
<keyword evidence="3" id="KW-0862">Zinc</keyword>
<feature type="compositionally biased region" description="Basic residues" evidence="5">
    <location>
        <begin position="480"/>
        <end position="492"/>
    </location>
</feature>
<name>A0A1U7Z2R6_NELNU</name>
<feature type="compositionally biased region" description="Low complexity" evidence="5">
    <location>
        <begin position="467"/>
        <end position="479"/>
    </location>
</feature>
<dbReference type="Pfam" id="PF02148">
    <property type="entry name" value="zf-UBP"/>
    <property type="match status" value="1"/>
</dbReference>
<evidence type="ECO:0000259" key="6">
    <source>
        <dbReference type="PROSITE" id="PS50089"/>
    </source>
</evidence>
<keyword evidence="2 4" id="KW-0863">Zinc-finger</keyword>
<dbReference type="PANTHER" id="PTHR24007">
    <property type="entry name" value="BRCA1-ASSOCIATED PROTEIN"/>
    <property type="match status" value="1"/>
</dbReference>
<dbReference type="InterPro" id="IPR047243">
    <property type="entry name" value="RING-H2_BRAP2"/>
</dbReference>
<dbReference type="PROSITE" id="PS50089">
    <property type="entry name" value="ZF_RING_2"/>
    <property type="match status" value="1"/>
</dbReference>
<feature type="region of interest" description="Disordered" evidence="5">
    <location>
        <begin position="449"/>
        <end position="492"/>
    </location>
</feature>
<dbReference type="GO" id="GO:0005737">
    <property type="term" value="C:cytoplasm"/>
    <property type="evidence" value="ECO:0000318"/>
    <property type="project" value="GO_Central"/>
</dbReference>
<evidence type="ECO:0000259" key="7">
    <source>
        <dbReference type="PROSITE" id="PS50271"/>
    </source>
</evidence>
<evidence type="ECO:0000256" key="3">
    <source>
        <dbReference type="ARBA" id="ARBA00022833"/>
    </source>
</evidence>
<dbReference type="FunFam" id="3.30.40.10:FF:000555">
    <property type="entry name" value="Zinc finger (Ubiquitin-hydrolase) domain-containing protein"/>
    <property type="match status" value="1"/>
</dbReference>
<reference evidence="9 10" key="1">
    <citation type="submission" date="2025-04" db="UniProtKB">
        <authorList>
            <consortium name="RefSeq"/>
        </authorList>
    </citation>
    <scope>IDENTIFICATION</scope>
</reference>
<dbReference type="OrthoDB" id="273556at2759"/>
<dbReference type="Proteomes" id="UP000189703">
    <property type="component" value="Unplaced"/>
</dbReference>
<dbReference type="STRING" id="4432.A0A1U7Z2R6"/>
<dbReference type="Pfam" id="PF13639">
    <property type="entry name" value="zf-RING_2"/>
    <property type="match status" value="1"/>
</dbReference>
<evidence type="ECO:0000256" key="2">
    <source>
        <dbReference type="ARBA" id="ARBA00022771"/>
    </source>
</evidence>
<gene>
    <name evidence="9 10" type="primary">LOC104586114</name>
</gene>
<dbReference type="RefSeq" id="XP_010241548.1">
    <property type="nucleotide sequence ID" value="XM_010243246.2"/>
</dbReference>
<dbReference type="InterPro" id="IPR011422">
    <property type="entry name" value="BRAP2/ETP1_RRM"/>
</dbReference>
<dbReference type="InterPro" id="IPR001607">
    <property type="entry name" value="Znf_UBP"/>
</dbReference>
<evidence type="ECO:0000256" key="1">
    <source>
        <dbReference type="ARBA" id="ARBA00022723"/>
    </source>
</evidence>
<protein>
    <submittedName>
        <fullName evidence="9 10">BRCA1-associated protein</fullName>
    </submittedName>
</protein>
<evidence type="ECO:0000313" key="8">
    <source>
        <dbReference type="Proteomes" id="UP000189703"/>
    </source>
</evidence>
<sequence length="492" mass="55513">MFSLQIHSVDTNHPLTEFAGEQSGAPIDSASANPNPNIQERRGIIHLFRSVSRHSTSVPPNLDIQSTTELFVVAVPNHLSSDDFIRFCGSYIDSVVEMLLIRNDGIEDRYSVLIKLVDQKSADNFYSNLNGRRFSSMEAEVCHILFTISVEYTELAEIAGMPPVGFTELPTCPVCLERLDQDTSGILTTLCDHSFQCACISRWTHSSCPVCRFCQQQAEKPTCSICGTSGNLWICVICGFVGCGRYKEGHAIRHWKDTQHCYSLDLETQRVWDYVGDSYVHRLNQSKTDSKLVELNARCRGAMDGDCGTYECSEDPGISEDSKVEAIFDEYNRLLATQLENQRQYYETLLVEAKGKKEKAISEAVEKAITLNLQDIQFKLDKCVEEKKAVSEMHENLLKNQELLRQQVEETEDRERSTMLSMAVKMKDLEEQIRDLSVYIEAQKTVANLPDSDDIKGGTLLPVRQQSSPSPSTSSTSNTKKNKNSRTNRRRK</sequence>
<dbReference type="CDD" id="cd16457">
    <property type="entry name" value="RING-H2_BRAP2"/>
    <property type="match status" value="1"/>
</dbReference>
<evidence type="ECO:0000313" key="10">
    <source>
        <dbReference type="RefSeq" id="XP_010241548.1"/>
    </source>
</evidence>
<proteinExistence type="predicted"/>